<dbReference type="RefSeq" id="XP_069225562.1">
    <property type="nucleotide sequence ID" value="XM_069377438.1"/>
</dbReference>
<accession>A0AB34KFX0</accession>
<evidence type="ECO:0000313" key="2">
    <source>
        <dbReference type="EMBL" id="KAL1582455.1"/>
    </source>
</evidence>
<dbReference type="GeneID" id="96010276"/>
<evidence type="ECO:0000256" key="1">
    <source>
        <dbReference type="SAM" id="MobiDB-lite"/>
    </source>
</evidence>
<dbReference type="AlphaFoldDB" id="A0AB34KFX0"/>
<gene>
    <name evidence="2" type="ORF">WHR41_08834</name>
</gene>
<protein>
    <submittedName>
        <fullName evidence="2">Uncharacterized protein</fullName>
    </submittedName>
</protein>
<reference evidence="2 3" key="1">
    <citation type="journal article" date="2020" name="Microbiol. Resour. Announc.">
        <title>Draft Genome Sequence of a Cladosporium Species Isolated from the Mesophotic Ascidian Didemnum maculosum.</title>
        <authorList>
            <person name="Gioti A."/>
            <person name="Siaperas R."/>
            <person name="Nikolaivits E."/>
            <person name="Le Goff G."/>
            <person name="Ouazzani J."/>
            <person name="Kotoulas G."/>
            <person name="Topakas E."/>
        </authorList>
    </citation>
    <scope>NUCLEOTIDE SEQUENCE [LARGE SCALE GENOMIC DNA]</scope>
    <source>
        <strain evidence="2 3">TM138-S3</strain>
    </source>
</reference>
<keyword evidence="3" id="KW-1185">Reference proteome</keyword>
<proteinExistence type="predicted"/>
<comment type="caution">
    <text evidence="2">The sequence shown here is derived from an EMBL/GenBank/DDBJ whole genome shotgun (WGS) entry which is preliminary data.</text>
</comment>
<sequence>MSSAMLKNSVWAAMNYTPPRGRCNHKTSLVSPACPCLRFMLHPVKAASSFECDGCGHHASFHSLENPAEDAIRQKWSEEEAQAKEQQAAVGANKKRKMLAQNSVKDDERIVVLDDVEGRDGNLVRASRSKKS</sequence>
<evidence type="ECO:0000313" key="3">
    <source>
        <dbReference type="Proteomes" id="UP000803884"/>
    </source>
</evidence>
<organism evidence="2 3">
    <name type="scientific">Cladosporium halotolerans</name>
    <dbReference type="NCBI Taxonomy" id="1052096"/>
    <lineage>
        <taxon>Eukaryota</taxon>
        <taxon>Fungi</taxon>
        <taxon>Dikarya</taxon>
        <taxon>Ascomycota</taxon>
        <taxon>Pezizomycotina</taxon>
        <taxon>Dothideomycetes</taxon>
        <taxon>Dothideomycetidae</taxon>
        <taxon>Cladosporiales</taxon>
        <taxon>Cladosporiaceae</taxon>
        <taxon>Cladosporium</taxon>
    </lineage>
</organism>
<dbReference type="EMBL" id="JAAQHG020000050">
    <property type="protein sequence ID" value="KAL1582455.1"/>
    <property type="molecule type" value="Genomic_DNA"/>
</dbReference>
<dbReference type="Proteomes" id="UP000803884">
    <property type="component" value="Unassembled WGS sequence"/>
</dbReference>
<feature type="region of interest" description="Disordered" evidence="1">
    <location>
        <begin position="78"/>
        <end position="104"/>
    </location>
</feature>
<name>A0AB34KFX0_9PEZI</name>